<proteinExistence type="inferred from homology"/>
<keyword evidence="5 7" id="KW-0472">Membrane</keyword>
<evidence type="ECO:0000256" key="1">
    <source>
        <dbReference type="ARBA" id="ARBA00004236"/>
    </source>
</evidence>
<dbReference type="PANTHER" id="PTHR30469:SF12">
    <property type="entry name" value="MULTIDRUG RESISTANCE PROTEIN MDTA"/>
    <property type="match status" value="1"/>
</dbReference>
<dbReference type="InterPro" id="IPR058624">
    <property type="entry name" value="MdtA-like_HH"/>
</dbReference>
<evidence type="ECO:0000259" key="9">
    <source>
        <dbReference type="Pfam" id="PF25917"/>
    </source>
</evidence>
<reference evidence="13" key="1">
    <citation type="submission" date="2018-03" db="EMBL/GenBank/DDBJ databases">
        <authorList>
            <person name="Zecchin S."/>
        </authorList>
    </citation>
    <scope>NUCLEOTIDE SEQUENCE [LARGE SCALE GENOMIC DNA]</scope>
</reference>
<keyword evidence="13" id="KW-1185">Reference proteome</keyword>
<keyword evidence="4" id="KW-0997">Cell inner membrane</keyword>
<evidence type="ECO:0000259" key="11">
    <source>
        <dbReference type="Pfam" id="PF25989"/>
    </source>
</evidence>
<evidence type="ECO:0000259" key="10">
    <source>
        <dbReference type="Pfam" id="PF25944"/>
    </source>
</evidence>
<keyword evidence="7" id="KW-0812">Transmembrane</keyword>
<feature type="transmembrane region" description="Helical" evidence="7">
    <location>
        <begin position="26"/>
        <end position="44"/>
    </location>
</feature>
<dbReference type="SUPFAM" id="SSF111369">
    <property type="entry name" value="HlyD-like secretion proteins"/>
    <property type="match status" value="1"/>
</dbReference>
<dbReference type="GO" id="GO:0015562">
    <property type="term" value="F:efflux transmembrane transporter activity"/>
    <property type="evidence" value="ECO:0007669"/>
    <property type="project" value="TreeGrafter"/>
</dbReference>
<dbReference type="InterPro" id="IPR058626">
    <property type="entry name" value="MdtA-like_b-barrel"/>
</dbReference>
<evidence type="ECO:0000256" key="2">
    <source>
        <dbReference type="ARBA" id="ARBA00009477"/>
    </source>
</evidence>
<dbReference type="Gene3D" id="2.40.30.170">
    <property type="match status" value="1"/>
</dbReference>
<evidence type="ECO:0000256" key="7">
    <source>
        <dbReference type="SAM" id="Phobius"/>
    </source>
</evidence>
<feature type="region of interest" description="Disordered" evidence="6">
    <location>
        <begin position="387"/>
        <end position="409"/>
    </location>
</feature>
<protein>
    <submittedName>
        <fullName evidence="12">Multidrug efflux system, subunit A</fullName>
    </submittedName>
</protein>
<evidence type="ECO:0000256" key="6">
    <source>
        <dbReference type="SAM" id="MobiDB-lite"/>
    </source>
</evidence>
<dbReference type="Pfam" id="PF25989">
    <property type="entry name" value="YknX_C"/>
    <property type="match status" value="1"/>
</dbReference>
<dbReference type="Pfam" id="PF25917">
    <property type="entry name" value="BSH_RND"/>
    <property type="match status" value="1"/>
</dbReference>
<evidence type="ECO:0000259" key="8">
    <source>
        <dbReference type="Pfam" id="PF25876"/>
    </source>
</evidence>
<keyword evidence="7" id="KW-1133">Transmembrane helix</keyword>
<evidence type="ECO:0000313" key="12">
    <source>
        <dbReference type="EMBL" id="SPQ00593.1"/>
    </source>
</evidence>
<feature type="compositionally biased region" description="Polar residues" evidence="6">
    <location>
        <begin position="1"/>
        <end position="11"/>
    </location>
</feature>
<feature type="domain" description="YknX-like C-terminal permuted SH3-like" evidence="11">
    <location>
        <begin position="323"/>
        <end position="392"/>
    </location>
</feature>
<evidence type="ECO:0000256" key="4">
    <source>
        <dbReference type="ARBA" id="ARBA00022519"/>
    </source>
</evidence>
<dbReference type="EMBL" id="OUUY01000074">
    <property type="protein sequence ID" value="SPQ00593.1"/>
    <property type="molecule type" value="Genomic_DNA"/>
</dbReference>
<dbReference type="PANTHER" id="PTHR30469">
    <property type="entry name" value="MULTIDRUG RESISTANCE PROTEIN MDTA"/>
    <property type="match status" value="1"/>
</dbReference>
<dbReference type="AlphaFoldDB" id="A0A2U3QGR9"/>
<accession>A0A2U3QGR9</accession>
<keyword evidence="3" id="KW-1003">Cell membrane</keyword>
<dbReference type="InterPro" id="IPR058625">
    <property type="entry name" value="MdtA-like_BSH"/>
</dbReference>
<feature type="compositionally biased region" description="Basic and acidic residues" evidence="6">
    <location>
        <begin position="387"/>
        <end position="396"/>
    </location>
</feature>
<feature type="region of interest" description="Disordered" evidence="6">
    <location>
        <begin position="1"/>
        <end position="20"/>
    </location>
</feature>
<dbReference type="Pfam" id="PF25944">
    <property type="entry name" value="Beta-barrel_RND"/>
    <property type="match status" value="1"/>
</dbReference>
<dbReference type="InterPro" id="IPR058637">
    <property type="entry name" value="YknX-like_C"/>
</dbReference>
<evidence type="ECO:0000313" key="13">
    <source>
        <dbReference type="Proteomes" id="UP000245125"/>
    </source>
</evidence>
<dbReference type="Gene3D" id="1.10.287.470">
    <property type="entry name" value="Helix hairpin bin"/>
    <property type="match status" value="1"/>
</dbReference>
<evidence type="ECO:0000256" key="3">
    <source>
        <dbReference type="ARBA" id="ARBA00022475"/>
    </source>
</evidence>
<dbReference type="Proteomes" id="UP000245125">
    <property type="component" value="Unassembled WGS sequence"/>
</dbReference>
<dbReference type="InterPro" id="IPR006143">
    <property type="entry name" value="RND_pump_MFP"/>
</dbReference>
<dbReference type="NCBIfam" id="NF008589">
    <property type="entry name" value="PRK11556.1"/>
    <property type="match status" value="1"/>
</dbReference>
<comment type="similarity">
    <text evidence="2">Belongs to the membrane fusion protein (MFP) (TC 8.A.1) family.</text>
</comment>
<sequence length="409" mass="43946">MTMTSSENGNTDEPGKAPSSNPRKRLMVWLLVICALVAGTYFFLSRSGMTESKKSPKPAVSIPVTAVAAKTADVGVYISGLGSVTPLNTVTVKTRVDGQLMKVLFKEGQIVNSGDLIAEIDPRPFEVQLTQAEGQMARDQALLKNAILDLKRYEVLSDQGLIAKQQKDTQDALVRQYEGMVETDQGQIDNAKLQLFYCRITAPISGRMGLRLVDPGNIVHANDANGLAVITQLQPITVIFSIPEDNLPKVMAGLNAGARPPVEAYDRAMKEMIARGSLLTADNQIDPATGTVRLKALFPNDRGELFPNQFVNARLLVDELRNVIVVPAAAIQRGPQGTFVYIIKGDRTATVRPVTVGEIQGGEAAILKGLAVGELVVSEGTERLREGAKIEVKGQNKGEGSSGSERRGG</sequence>
<dbReference type="Gene3D" id="2.40.50.100">
    <property type="match status" value="1"/>
</dbReference>
<dbReference type="Pfam" id="PF25876">
    <property type="entry name" value="HH_MFP_RND"/>
    <property type="match status" value="1"/>
</dbReference>
<evidence type="ECO:0000256" key="5">
    <source>
        <dbReference type="ARBA" id="ARBA00023136"/>
    </source>
</evidence>
<comment type="subcellular location">
    <subcellularLocation>
        <location evidence="1">Cell membrane</location>
    </subcellularLocation>
</comment>
<feature type="domain" description="Multidrug resistance protein MdtA-like barrel-sandwich hybrid" evidence="9">
    <location>
        <begin position="88"/>
        <end position="231"/>
    </location>
</feature>
<dbReference type="Gene3D" id="2.40.420.20">
    <property type="match status" value="1"/>
</dbReference>
<dbReference type="GO" id="GO:1990281">
    <property type="term" value="C:efflux pump complex"/>
    <property type="evidence" value="ECO:0007669"/>
    <property type="project" value="TreeGrafter"/>
</dbReference>
<gene>
    <name evidence="12" type="primary">mdtA</name>
    <name evidence="12" type="ORF">NBG4_290010</name>
</gene>
<name>A0A2U3QGR9_9BACT</name>
<dbReference type="NCBIfam" id="TIGR01730">
    <property type="entry name" value="RND_mfp"/>
    <property type="match status" value="1"/>
</dbReference>
<feature type="domain" description="Multidrug resistance protein MdtA-like alpha-helical hairpin" evidence="8">
    <location>
        <begin position="128"/>
        <end position="197"/>
    </location>
</feature>
<feature type="domain" description="Multidrug resistance protein MdtA-like beta-barrel" evidence="10">
    <location>
        <begin position="235"/>
        <end position="318"/>
    </location>
</feature>
<organism evidence="12 13">
    <name type="scientific">Candidatus Sulfobium mesophilum</name>
    <dbReference type="NCBI Taxonomy" id="2016548"/>
    <lineage>
        <taxon>Bacteria</taxon>
        <taxon>Pseudomonadati</taxon>
        <taxon>Nitrospirota</taxon>
        <taxon>Nitrospiria</taxon>
        <taxon>Nitrospirales</taxon>
        <taxon>Nitrospiraceae</taxon>
        <taxon>Candidatus Sulfobium</taxon>
    </lineage>
</organism>